<accession>A0A0G1YDF2</accession>
<protein>
    <submittedName>
        <fullName evidence="1">Uncharacterized protein</fullName>
    </submittedName>
</protein>
<dbReference type="Proteomes" id="UP000034588">
    <property type="component" value="Unassembled WGS sequence"/>
</dbReference>
<sequence>MSNSIAMFVCGSALRDGFRRLPEDLVEEIQDYMVDQSFLVGWHRTYSCNEDIVWFGVSYGSVSNGFDTIPECSAEAVVKVQALYDQLSDNLKKLVGLPVLGILVYQS</sequence>
<proteinExistence type="predicted"/>
<reference evidence="1 2" key="1">
    <citation type="journal article" date="2015" name="Nature">
        <title>rRNA introns, odd ribosomes, and small enigmatic genomes across a large radiation of phyla.</title>
        <authorList>
            <person name="Brown C.T."/>
            <person name="Hug L.A."/>
            <person name="Thomas B.C."/>
            <person name="Sharon I."/>
            <person name="Castelle C.J."/>
            <person name="Singh A."/>
            <person name="Wilkins M.J."/>
            <person name="Williams K.H."/>
            <person name="Banfield J.F."/>
        </authorList>
    </citation>
    <scope>NUCLEOTIDE SEQUENCE [LARGE SCALE GENOMIC DNA]</scope>
</reference>
<name>A0A0G1YDF2_9BACT</name>
<dbReference type="AlphaFoldDB" id="A0A0G1YDF2"/>
<comment type="caution">
    <text evidence="1">The sequence shown here is derived from an EMBL/GenBank/DDBJ whole genome shotgun (WGS) entry which is preliminary data.</text>
</comment>
<dbReference type="EMBL" id="LCQD01000006">
    <property type="protein sequence ID" value="KKW13007.1"/>
    <property type="molecule type" value="Genomic_DNA"/>
</dbReference>
<gene>
    <name evidence="1" type="ORF">UY48_C0006G0060</name>
</gene>
<organism evidence="1 2">
    <name type="scientific">Candidatus Gottesmanbacteria bacterium GW2011_GWB1_49_7</name>
    <dbReference type="NCBI Taxonomy" id="1618448"/>
    <lineage>
        <taxon>Bacteria</taxon>
        <taxon>Candidatus Gottesmaniibacteriota</taxon>
    </lineage>
</organism>
<evidence type="ECO:0000313" key="1">
    <source>
        <dbReference type="EMBL" id="KKW13007.1"/>
    </source>
</evidence>
<evidence type="ECO:0000313" key="2">
    <source>
        <dbReference type="Proteomes" id="UP000034588"/>
    </source>
</evidence>